<dbReference type="AlphaFoldDB" id="A0A3P3D6R3"/>
<sequence length="192" mass="19957">MSAPISREAAQQLSPVEALRRLALETLSECGEGYCLSLRGFLSRCGARIHPEIVRGIMADLRQDGLVAHCRGLMTEDGEMAGSGWGITPAGQAHLRALPRPVAPAMKEAAVAMKVAWDADLAHRDLVLAACFAGAAHEAALTSPLTADGAPTALLGAFLTALIDPMSADLDYLRADPASGEAARSDGPETTA</sequence>
<name>A0A3P3D6R3_9RHOB</name>
<evidence type="ECO:0000313" key="1">
    <source>
        <dbReference type="EMBL" id="RRH70033.1"/>
    </source>
</evidence>
<organism evidence="1 2">
    <name type="scientific">Falsigemmobacter faecalis</name>
    <dbReference type="NCBI Taxonomy" id="2488730"/>
    <lineage>
        <taxon>Bacteria</taxon>
        <taxon>Pseudomonadati</taxon>
        <taxon>Pseudomonadota</taxon>
        <taxon>Alphaproteobacteria</taxon>
        <taxon>Rhodobacterales</taxon>
        <taxon>Paracoccaceae</taxon>
        <taxon>Falsigemmobacter</taxon>
    </lineage>
</organism>
<dbReference type="Proteomes" id="UP000282125">
    <property type="component" value="Unassembled WGS sequence"/>
</dbReference>
<proteinExistence type="predicted"/>
<evidence type="ECO:0000313" key="2">
    <source>
        <dbReference type="Proteomes" id="UP000282125"/>
    </source>
</evidence>
<dbReference type="EMBL" id="RRAZ01000038">
    <property type="protein sequence ID" value="RRH70033.1"/>
    <property type="molecule type" value="Genomic_DNA"/>
</dbReference>
<accession>A0A3P3D6R3</accession>
<reference evidence="1 2" key="1">
    <citation type="submission" date="2018-11" db="EMBL/GenBank/DDBJ databases">
        <title>Gemmobacter sp. nov., YIM 102744-1 draft genome.</title>
        <authorList>
            <person name="Li G."/>
            <person name="Jiang Y."/>
        </authorList>
    </citation>
    <scope>NUCLEOTIDE SEQUENCE [LARGE SCALE GENOMIC DNA]</scope>
    <source>
        <strain evidence="1 2">YIM 102744-1</strain>
    </source>
</reference>
<dbReference type="RefSeq" id="WP_124966494.1">
    <property type="nucleotide sequence ID" value="NZ_RRAZ01000038.1"/>
</dbReference>
<gene>
    <name evidence="1" type="ORF">EG244_17640</name>
</gene>
<keyword evidence="2" id="KW-1185">Reference proteome</keyword>
<comment type="caution">
    <text evidence="1">The sequence shown here is derived from an EMBL/GenBank/DDBJ whole genome shotgun (WGS) entry which is preliminary data.</text>
</comment>
<protein>
    <submittedName>
        <fullName evidence="1">Uncharacterized protein</fullName>
    </submittedName>
</protein>